<dbReference type="WBParaSite" id="PDA_v2.g14378.t1">
    <property type="protein sequence ID" value="PDA_v2.g14378.t1"/>
    <property type="gene ID" value="PDA_v2.g14378"/>
</dbReference>
<protein>
    <recommendedName>
        <fullName evidence="7">UDP-glucuronosyltransferase</fullName>
        <ecNumber evidence="7">2.4.1.17</ecNumber>
    </recommendedName>
</protein>
<feature type="transmembrane region" description="Helical" evidence="7">
    <location>
        <begin position="197"/>
        <end position="219"/>
    </location>
</feature>
<evidence type="ECO:0000256" key="2">
    <source>
        <dbReference type="ARBA" id="ARBA00022676"/>
    </source>
</evidence>
<dbReference type="SUPFAM" id="SSF52440">
    <property type="entry name" value="PreATP-grasp domain"/>
    <property type="match status" value="1"/>
</dbReference>
<dbReference type="Gene3D" id="3.40.50.2000">
    <property type="entry name" value="Glycogen Phosphorylase B"/>
    <property type="match status" value="1"/>
</dbReference>
<dbReference type="FunFam" id="3.40.50.2000:FF:000021">
    <property type="entry name" value="UDP-glucuronosyltransferase"/>
    <property type="match status" value="1"/>
</dbReference>
<evidence type="ECO:0000313" key="9">
    <source>
        <dbReference type="Proteomes" id="UP000887578"/>
    </source>
</evidence>
<dbReference type="GO" id="GO:0004363">
    <property type="term" value="F:glutathione synthase activity"/>
    <property type="evidence" value="ECO:0007669"/>
    <property type="project" value="InterPro"/>
</dbReference>
<dbReference type="Proteomes" id="UP000887578">
    <property type="component" value="Unplaced"/>
</dbReference>
<dbReference type="InterPro" id="IPR002213">
    <property type="entry name" value="UDP_glucos_trans"/>
</dbReference>
<dbReference type="GO" id="GO:0016020">
    <property type="term" value="C:membrane"/>
    <property type="evidence" value="ECO:0007669"/>
    <property type="project" value="UniProtKB-SubCell"/>
</dbReference>
<evidence type="ECO:0000259" key="8">
    <source>
        <dbReference type="Pfam" id="PF03199"/>
    </source>
</evidence>
<dbReference type="GO" id="GO:0005524">
    <property type="term" value="F:ATP binding"/>
    <property type="evidence" value="ECO:0007669"/>
    <property type="project" value="InterPro"/>
</dbReference>
<keyword evidence="7" id="KW-0812">Transmembrane</keyword>
<comment type="catalytic activity">
    <reaction evidence="5">
        <text>gamma-L-glutamyl-L-cysteine + glycine + ATP = glutathione + ADP + phosphate + H(+)</text>
        <dbReference type="Rhea" id="RHEA:13557"/>
        <dbReference type="ChEBI" id="CHEBI:15378"/>
        <dbReference type="ChEBI" id="CHEBI:30616"/>
        <dbReference type="ChEBI" id="CHEBI:43474"/>
        <dbReference type="ChEBI" id="CHEBI:57305"/>
        <dbReference type="ChEBI" id="CHEBI:57925"/>
        <dbReference type="ChEBI" id="CHEBI:58173"/>
        <dbReference type="ChEBI" id="CHEBI:456216"/>
        <dbReference type="EC" id="6.3.2.3"/>
    </reaction>
    <physiologicalReaction direction="left-to-right" evidence="5">
        <dbReference type="Rhea" id="RHEA:13558"/>
    </physiologicalReaction>
</comment>
<dbReference type="InterPro" id="IPR016185">
    <property type="entry name" value="PreATP-grasp_dom_sf"/>
</dbReference>
<evidence type="ECO:0000256" key="7">
    <source>
        <dbReference type="RuleBase" id="RU362059"/>
    </source>
</evidence>
<keyword evidence="2 6" id="KW-0328">Glycosyltransferase</keyword>
<dbReference type="Gene3D" id="3.40.50.1760">
    <property type="entry name" value="Glutathione synthase, substrate-binding domain superfamily, eukaryotic"/>
    <property type="match status" value="1"/>
</dbReference>
<dbReference type="PANTHER" id="PTHR48043">
    <property type="entry name" value="EG:EG0003.4 PROTEIN-RELATED"/>
    <property type="match status" value="1"/>
</dbReference>
<organism evidence="9 10">
    <name type="scientific">Panagrolaimus davidi</name>
    <dbReference type="NCBI Taxonomy" id="227884"/>
    <lineage>
        <taxon>Eukaryota</taxon>
        <taxon>Metazoa</taxon>
        <taxon>Ecdysozoa</taxon>
        <taxon>Nematoda</taxon>
        <taxon>Chromadorea</taxon>
        <taxon>Rhabditida</taxon>
        <taxon>Tylenchina</taxon>
        <taxon>Panagrolaimomorpha</taxon>
        <taxon>Panagrolaimoidea</taxon>
        <taxon>Panagrolaimidae</taxon>
        <taxon>Panagrolaimus</taxon>
    </lineage>
</organism>
<comment type="subcellular location">
    <subcellularLocation>
        <location evidence="7">Membrane</location>
        <topology evidence="7">Single-pass membrane protein</topology>
    </subcellularLocation>
</comment>
<keyword evidence="7" id="KW-1133">Transmembrane helix</keyword>
<keyword evidence="7" id="KW-0472">Membrane</keyword>
<dbReference type="AlphaFoldDB" id="A0A914PA20"/>
<comment type="catalytic activity">
    <reaction evidence="4 7">
        <text>glucuronate acceptor + UDP-alpha-D-glucuronate = acceptor beta-D-glucuronoside + UDP + H(+)</text>
        <dbReference type="Rhea" id="RHEA:21032"/>
        <dbReference type="ChEBI" id="CHEBI:15378"/>
        <dbReference type="ChEBI" id="CHEBI:58052"/>
        <dbReference type="ChEBI" id="CHEBI:58223"/>
        <dbReference type="ChEBI" id="CHEBI:132367"/>
        <dbReference type="ChEBI" id="CHEBI:132368"/>
        <dbReference type="EC" id="2.4.1.17"/>
    </reaction>
</comment>
<dbReference type="Gene3D" id="3.30.470.20">
    <property type="entry name" value="ATP-grasp fold, B domain"/>
    <property type="match status" value="1"/>
</dbReference>
<feature type="domain" description="Glutathione synthase substrate-binding" evidence="8">
    <location>
        <begin position="218"/>
        <end position="252"/>
    </location>
</feature>
<evidence type="ECO:0000313" key="10">
    <source>
        <dbReference type="WBParaSite" id="PDA_v2.g14378.t1"/>
    </source>
</evidence>
<dbReference type="PROSITE" id="PS00375">
    <property type="entry name" value="UDPGT"/>
    <property type="match status" value="1"/>
</dbReference>
<dbReference type="EC" id="2.4.1.17" evidence="7"/>
<name>A0A914PA20_9BILA</name>
<dbReference type="SUPFAM" id="SSF56059">
    <property type="entry name" value="Glutathione synthetase ATP-binding domain-like"/>
    <property type="match status" value="1"/>
</dbReference>
<evidence type="ECO:0000256" key="5">
    <source>
        <dbReference type="ARBA" id="ARBA00048871"/>
    </source>
</evidence>
<dbReference type="InterPro" id="IPR037013">
    <property type="entry name" value="GSH-S_sub-bd_sf"/>
</dbReference>
<comment type="similarity">
    <text evidence="1 6">Belongs to the UDP-glycosyltransferase family.</text>
</comment>
<dbReference type="InterPro" id="IPR035595">
    <property type="entry name" value="UDP_glycos_trans_CS"/>
</dbReference>
<evidence type="ECO:0000256" key="1">
    <source>
        <dbReference type="ARBA" id="ARBA00009995"/>
    </source>
</evidence>
<dbReference type="Pfam" id="PF03199">
    <property type="entry name" value="GSH_synthase"/>
    <property type="match status" value="1"/>
</dbReference>
<evidence type="ECO:0000256" key="6">
    <source>
        <dbReference type="RuleBase" id="RU003718"/>
    </source>
</evidence>
<dbReference type="GO" id="GO:0015020">
    <property type="term" value="F:glucuronosyltransferase activity"/>
    <property type="evidence" value="ECO:0007669"/>
    <property type="project" value="UniProtKB-EC"/>
</dbReference>
<dbReference type="Pfam" id="PF00201">
    <property type="entry name" value="UDPGT"/>
    <property type="match status" value="1"/>
</dbReference>
<proteinExistence type="inferred from homology"/>
<dbReference type="CDD" id="cd03784">
    <property type="entry name" value="GT1_Gtf-like"/>
    <property type="match status" value="1"/>
</dbReference>
<evidence type="ECO:0000256" key="4">
    <source>
        <dbReference type="ARBA" id="ARBA00047475"/>
    </source>
</evidence>
<dbReference type="InterPro" id="IPR050271">
    <property type="entry name" value="UDP-glycosyltransferase"/>
</dbReference>
<dbReference type="InterPro" id="IPR004887">
    <property type="entry name" value="GSH_synth_subst-bd"/>
</dbReference>
<keyword evidence="9" id="KW-1185">Reference proteome</keyword>
<dbReference type="PANTHER" id="PTHR48043:SF143">
    <property type="entry name" value="UDP-GLUCURONOSYLTRANSFERASE"/>
    <property type="match status" value="1"/>
</dbReference>
<dbReference type="SUPFAM" id="SSF53756">
    <property type="entry name" value="UDP-Glycosyltransferase/glycogen phosphorylase"/>
    <property type="match status" value="1"/>
</dbReference>
<sequence>MNKGNRGIVLVSFGTAVYTPSFSIQNRKEMFKAFSEFPEYHFLMKISSGDNGTIELAKNVSNIEFLEWFPQSDLLHHSNIKAFISHGGFNSVLETARTGIPAIILPFFYDQFRNGKMLEFREMGKIISKKDFGKESLKNALKEVLYNPKYKKAAERMKNLIAKKPNQPDETFLKWINFLLEQENLPELIPVGAKMNIISYLSLDVFSVFILCFILFVCYSPSNYPTDKEWDARLTMERSTAIKCPWIGLHLAVDNVLIRAFRPPVVNKVVSELGTYGFVFGNSTKVLRVHSHGHISRSKAEDVNEGGVAVGAAAIDSVYLF</sequence>
<evidence type="ECO:0000256" key="3">
    <source>
        <dbReference type="ARBA" id="ARBA00022679"/>
    </source>
</evidence>
<reference evidence="10" key="1">
    <citation type="submission" date="2022-11" db="UniProtKB">
        <authorList>
            <consortium name="WormBaseParasite"/>
        </authorList>
    </citation>
    <scope>IDENTIFICATION</scope>
</reference>
<dbReference type="Pfam" id="PF03917">
    <property type="entry name" value="GSH_synth_ATP"/>
    <property type="match status" value="1"/>
</dbReference>
<dbReference type="InterPro" id="IPR005615">
    <property type="entry name" value="Glutathione_synthase"/>
</dbReference>
<keyword evidence="3 6" id="KW-0808">Transferase</keyword>
<accession>A0A914PA20</accession>